<evidence type="ECO:0000259" key="3">
    <source>
        <dbReference type="PROSITE" id="PS50118"/>
    </source>
</evidence>
<dbReference type="Pfam" id="PF13775">
    <property type="entry name" value="DUF4171"/>
    <property type="match status" value="1"/>
</dbReference>
<feature type="domain" description="HMG box" evidence="3">
    <location>
        <begin position="353"/>
        <end position="424"/>
    </location>
</feature>
<dbReference type="PROSITE" id="PS50118">
    <property type="entry name" value="HMG_BOX_2"/>
    <property type="match status" value="1"/>
</dbReference>
<dbReference type="InterPro" id="IPR042477">
    <property type="entry name" value="HMGXB4"/>
</dbReference>
<dbReference type="InterPro" id="IPR036910">
    <property type="entry name" value="HMG_box_dom_sf"/>
</dbReference>
<name>A0AAD5AD65_SILAS</name>
<feature type="compositionally biased region" description="Low complexity" evidence="2">
    <location>
        <begin position="80"/>
        <end position="93"/>
    </location>
</feature>
<dbReference type="SUPFAM" id="SSF47095">
    <property type="entry name" value="HMG-box"/>
    <property type="match status" value="1"/>
</dbReference>
<dbReference type="EMBL" id="MU562415">
    <property type="protein sequence ID" value="KAI5613614.1"/>
    <property type="molecule type" value="Genomic_DNA"/>
</dbReference>
<proteinExistence type="predicted"/>
<feature type="DNA-binding region" description="HMG box" evidence="1">
    <location>
        <begin position="353"/>
        <end position="424"/>
    </location>
</feature>
<dbReference type="GO" id="GO:0003677">
    <property type="term" value="F:DNA binding"/>
    <property type="evidence" value="ECO:0007669"/>
    <property type="project" value="UniProtKB-UniRule"/>
</dbReference>
<feature type="compositionally biased region" description="Basic and acidic residues" evidence="2">
    <location>
        <begin position="20"/>
        <end position="36"/>
    </location>
</feature>
<keyword evidence="5" id="KW-1185">Reference proteome</keyword>
<evidence type="ECO:0000256" key="1">
    <source>
        <dbReference type="PROSITE-ProRule" id="PRU00267"/>
    </source>
</evidence>
<dbReference type="PANTHER" id="PTHR46584">
    <property type="entry name" value="HMG DOMAIN-CONTAINING PROTEIN 4"/>
    <property type="match status" value="1"/>
</dbReference>
<dbReference type="GO" id="GO:0005634">
    <property type="term" value="C:nucleus"/>
    <property type="evidence" value="ECO:0007669"/>
    <property type="project" value="UniProtKB-UniRule"/>
</dbReference>
<dbReference type="Pfam" id="PF00505">
    <property type="entry name" value="HMG_box"/>
    <property type="match status" value="1"/>
</dbReference>
<dbReference type="SMART" id="SM00398">
    <property type="entry name" value="HMG"/>
    <property type="match status" value="1"/>
</dbReference>
<feature type="compositionally biased region" description="Basic residues" evidence="2">
    <location>
        <begin position="55"/>
        <end position="76"/>
    </location>
</feature>
<feature type="region of interest" description="Disordered" evidence="2">
    <location>
        <begin position="462"/>
        <end position="491"/>
    </location>
</feature>
<feature type="region of interest" description="Disordered" evidence="2">
    <location>
        <begin position="414"/>
        <end position="437"/>
    </location>
</feature>
<dbReference type="InterPro" id="IPR048016">
    <property type="entry name" value="HMGXB4_HMG-box"/>
</dbReference>
<reference evidence="4" key="1">
    <citation type="submission" date="2018-07" db="EMBL/GenBank/DDBJ databases">
        <title>Comparative genomics of catfishes provides insights into carnivory and benthic adaptation.</title>
        <authorList>
            <person name="Zhang Y."/>
            <person name="Wang D."/>
            <person name="Peng Z."/>
            <person name="Zheng S."/>
            <person name="Shao F."/>
            <person name="Tao W."/>
        </authorList>
    </citation>
    <scope>NUCLEOTIDE SEQUENCE</scope>
    <source>
        <strain evidence="4">Chongqing</strain>
    </source>
</reference>
<evidence type="ECO:0000256" key="2">
    <source>
        <dbReference type="SAM" id="MobiDB-lite"/>
    </source>
</evidence>
<organism evidence="4 5">
    <name type="scientific">Silurus asotus</name>
    <name type="common">Amur catfish</name>
    <name type="synonym">Parasilurus asotus</name>
    <dbReference type="NCBI Taxonomy" id="30991"/>
    <lineage>
        <taxon>Eukaryota</taxon>
        <taxon>Metazoa</taxon>
        <taxon>Chordata</taxon>
        <taxon>Craniata</taxon>
        <taxon>Vertebrata</taxon>
        <taxon>Euteleostomi</taxon>
        <taxon>Actinopterygii</taxon>
        <taxon>Neopterygii</taxon>
        <taxon>Teleostei</taxon>
        <taxon>Ostariophysi</taxon>
        <taxon>Siluriformes</taxon>
        <taxon>Siluridae</taxon>
        <taxon>Silurus</taxon>
    </lineage>
</organism>
<dbReference type="InterPro" id="IPR009071">
    <property type="entry name" value="HMG_box_dom"/>
</dbReference>
<feature type="region of interest" description="Disordered" evidence="2">
    <location>
        <begin position="1"/>
        <end position="98"/>
    </location>
</feature>
<dbReference type="Gene3D" id="1.10.30.10">
    <property type="entry name" value="High mobility group box domain"/>
    <property type="match status" value="1"/>
</dbReference>
<evidence type="ECO:0000313" key="4">
    <source>
        <dbReference type="EMBL" id="KAI5613614.1"/>
    </source>
</evidence>
<keyword evidence="1" id="KW-0539">Nucleus</keyword>
<dbReference type="PANTHER" id="PTHR46584:SF1">
    <property type="entry name" value="HMG DOMAIN-CONTAINING PROTEIN 4"/>
    <property type="match status" value="1"/>
</dbReference>
<dbReference type="InterPro" id="IPR025228">
    <property type="entry name" value="DUF4171"/>
</dbReference>
<gene>
    <name evidence="4" type="ORF">C0J50_4018</name>
</gene>
<keyword evidence="1" id="KW-0238">DNA-binding</keyword>
<comment type="caution">
    <text evidence="4">The sequence shown here is derived from an EMBL/GenBank/DDBJ whole genome shotgun (WGS) entry which is preliminary data.</text>
</comment>
<evidence type="ECO:0000313" key="5">
    <source>
        <dbReference type="Proteomes" id="UP001205998"/>
    </source>
</evidence>
<protein>
    <submittedName>
        <fullName evidence="4">HMG domain-containing protein 4</fullName>
    </submittedName>
</protein>
<accession>A0AAD5AD65</accession>
<dbReference type="Proteomes" id="UP001205998">
    <property type="component" value="Unassembled WGS sequence"/>
</dbReference>
<dbReference type="CDD" id="cd21982">
    <property type="entry name" value="HMG-box_HMGXB4"/>
    <property type="match status" value="1"/>
</dbReference>
<dbReference type="AlphaFoldDB" id="A0AAD5AD65"/>
<feature type="region of interest" description="Disordered" evidence="2">
    <location>
        <begin position="111"/>
        <end position="156"/>
    </location>
</feature>
<feature type="non-terminal residue" evidence="4">
    <location>
        <position position="1"/>
    </location>
</feature>
<sequence>MEGEVSLVAGRSQREKRRSYKDLLREEEIIDAEVRKSSKKRPKEPDGFVASGESHKKKKKHHDDHHYKDHHKKKKRPSDSHGSSMSVSAPSSSPHDGMTAMGLLQAITSPTAVGSEPCPTLPKKPAYPSLPSAKDRRRESMPVPKSAKKKPHVTKESLPMVGEEVELEVLISILESEFQLITFLRSLSWKLKPPHSDQLLHYTTLVCLFSQNLECIQILKSPLTAGHYGGAYELLDDDSSSSAEDEEGGQLVIDDSFNQYRKKSKKSKKSKKKKDKEKERRHSSKCIKKIMTAYFFSFLFYSNKSSFFNKSSLSFIANGSSEAALYAGGRSGSHSVKKRKKEEKARLKAAKAKKKVLTAYQIFSKEYRLSILEEQPGLDFGDLSKKLADAWKQLPEGDKQVWRERAEYLQHKQMKYESTTSKHSKHSQPKPAKDISKPKGVAHFPGVVSPTPTATQTVAAVPKRPEPAVTLPQNGPSLAPVAEPSPSPLRDPEVDPIDAAAHLQLLGESLSLIGRRLQETEGMVTVSGSLSVLLDSVLCALGPLACLTAQVPELNGCPPHVLSNTLDNIAYVMPGL</sequence>
<feature type="region of interest" description="Disordered" evidence="2">
    <location>
        <begin position="260"/>
        <end position="283"/>
    </location>
</feature>